<comment type="subcellular location">
    <subcellularLocation>
        <location evidence="1">Membrane</location>
        <topology evidence="1">Multi-pass membrane protein</topology>
    </subcellularLocation>
</comment>
<evidence type="ECO:0000256" key="1">
    <source>
        <dbReference type="ARBA" id="ARBA00004141"/>
    </source>
</evidence>
<dbReference type="Proteomes" id="UP000002640">
    <property type="component" value="Unassembled WGS sequence"/>
</dbReference>
<protein>
    <recommendedName>
        <fullName evidence="8">Major facilitator superfamily (MFS) profile domain-containing protein</fullName>
    </recommendedName>
</protein>
<feature type="transmembrane region" description="Helical" evidence="5">
    <location>
        <begin position="63"/>
        <end position="82"/>
    </location>
</feature>
<dbReference type="EMBL" id="JH159160">
    <property type="protein sequence ID" value="EGZ08652.1"/>
    <property type="molecule type" value="Genomic_DNA"/>
</dbReference>
<dbReference type="Pfam" id="PF07690">
    <property type="entry name" value="MFS_1"/>
    <property type="match status" value="1"/>
</dbReference>
<organism evidence="6 7">
    <name type="scientific">Phytophthora sojae (strain P6497)</name>
    <name type="common">Soybean stem and root rot agent</name>
    <name type="synonym">Phytophthora megasperma f. sp. glycines</name>
    <dbReference type="NCBI Taxonomy" id="1094619"/>
    <lineage>
        <taxon>Eukaryota</taxon>
        <taxon>Sar</taxon>
        <taxon>Stramenopiles</taxon>
        <taxon>Oomycota</taxon>
        <taxon>Peronosporomycetes</taxon>
        <taxon>Peronosporales</taxon>
        <taxon>Peronosporaceae</taxon>
        <taxon>Phytophthora</taxon>
    </lineage>
</organism>
<feature type="transmembrane region" description="Helical" evidence="5">
    <location>
        <begin position="133"/>
        <end position="152"/>
    </location>
</feature>
<evidence type="ECO:0000313" key="7">
    <source>
        <dbReference type="Proteomes" id="UP000002640"/>
    </source>
</evidence>
<dbReference type="GeneID" id="20644228"/>
<dbReference type="RefSeq" id="XP_009535285.1">
    <property type="nucleotide sequence ID" value="XM_009536990.1"/>
</dbReference>
<evidence type="ECO:0000256" key="4">
    <source>
        <dbReference type="ARBA" id="ARBA00023136"/>
    </source>
</evidence>
<evidence type="ECO:0000256" key="3">
    <source>
        <dbReference type="ARBA" id="ARBA00022989"/>
    </source>
</evidence>
<dbReference type="KEGG" id="psoj:PHYSODRAFT_318638"/>
<name>G5A5P7_PHYSP</name>
<keyword evidence="3 5" id="KW-1133">Transmembrane helix</keyword>
<keyword evidence="4 5" id="KW-0472">Membrane</keyword>
<dbReference type="AlphaFoldDB" id="G5A5P7"/>
<keyword evidence="2 5" id="KW-0812">Transmembrane</keyword>
<dbReference type="PANTHER" id="PTHR10924">
    <property type="entry name" value="MAJOR FACILITATOR SUPERFAMILY PROTEIN-RELATED"/>
    <property type="match status" value="1"/>
</dbReference>
<evidence type="ECO:0000313" key="6">
    <source>
        <dbReference type="EMBL" id="EGZ08652.1"/>
    </source>
</evidence>
<feature type="transmembrane region" description="Helical" evidence="5">
    <location>
        <begin position="310"/>
        <end position="331"/>
    </location>
</feature>
<evidence type="ECO:0008006" key="8">
    <source>
        <dbReference type="Google" id="ProtNLM"/>
    </source>
</evidence>
<dbReference type="InterPro" id="IPR049680">
    <property type="entry name" value="FLVCR1-2_SLC49-like"/>
</dbReference>
<dbReference type="SUPFAM" id="SSF103473">
    <property type="entry name" value="MFS general substrate transporter"/>
    <property type="match status" value="1"/>
</dbReference>
<feature type="transmembrane region" description="Helical" evidence="5">
    <location>
        <begin position="220"/>
        <end position="241"/>
    </location>
</feature>
<feature type="transmembrane region" description="Helical" evidence="5">
    <location>
        <begin position="164"/>
        <end position="181"/>
    </location>
</feature>
<dbReference type="GO" id="GO:0022857">
    <property type="term" value="F:transmembrane transporter activity"/>
    <property type="evidence" value="ECO:0007669"/>
    <property type="project" value="InterPro"/>
</dbReference>
<dbReference type="OMA" id="TRPGNIF"/>
<dbReference type="InterPro" id="IPR036259">
    <property type="entry name" value="MFS_trans_sf"/>
</dbReference>
<dbReference type="SMR" id="G5A5P7"/>
<feature type="transmembrane region" description="Helical" evidence="5">
    <location>
        <begin position="40"/>
        <end position="58"/>
    </location>
</feature>
<dbReference type="InterPro" id="IPR011701">
    <property type="entry name" value="MFS"/>
</dbReference>
<dbReference type="InParanoid" id="G5A5P7"/>
<dbReference type="GO" id="GO:0016020">
    <property type="term" value="C:membrane"/>
    <property type="evidence" value="ECO:0007669"/>
    <property type="project" value="UniProtKB-SubCell"/>
</dbReference>
<feature type="transmembrane region" description="Helical" evidence="5">
    <location>
        <begin position="253"/>
        <end position="273"/>
    </location>
</feature>
<dbReference type="PANTHER" id="PTHR10924:SF6">
    <property type="entry name" value="SOLUTE CARRIER FAMILY 49 MEMBER A3"/>
    <property type="match status" value="1"/>
</dbReference>
<reference evidence="6 7" key="1">
    <citation type="journal article" date="2006" name="Science">
        <title>Phytophthora genome sequences uncover evolutionary origins and mechanisms of pathogenesis.</title>
        <authorList>
            <person name="Tyler B.M."/>
            <person name="Tripathy S."/>
            <person name="Zhang X."/>
            <person name="Dehal P."/>
            <person name="Jiang R.H."/>
            <person name="Aerts A."/>
            <person name="Arredondo F.D."/>
            <person name="Baxter L."/>
            <person name="Bensasson D."/>
            <person name="Beynon J.L."/>
            <person name="Chapman J."/>
            <person name="Damasceno C.M."/>
            <person name="Dorrance A.E."/>
            <person name="Dou D."/>
            <person name="Dickerman A.W."/>
            <person name="Dubchak I.L."/>
            <person name="Garbelotto M."/>
            <person name="Gijzen M."/>
            <person name="Gordon S.G."/>
            <person name="Govers F."/>
            <person name="Grunwald N.J."/>
            <person name="Huang W."/>
            <person name="Ivors K.L."/>
            <person name="Jones R.W."/>
            <person name="Kamoun S."/>
            <person name="Krampis K."/>
            <person name="Lamour K.H."/>
            <person name="Lee M.K."/>
            <person name="McDonald W.H."/>
            <person name="Medina M."/>
            <person name="Meijer H.J."/>
            <person name="Nordberg E.K."/>
            <person name="Maclean D.J."/>
            <person name="Ospina-Giraldo M.D."/>
            <person name="Morris P.F."/>
            <person name="Phuntumart V."/>
            <person name="Putnam N.H."/>
            <person name="Rash S."/>
            <person name="Rose J.K."/>
            <person name="Sakihama Y."/>
            <person name="Salamov A.A."/>
            <person name="Savidor A."/>
            <person name="Scheuring C.F."/>
            <person name="Smith B.M."/>
            <person name="Sobral B.W."/>
            <person name="Terry A."/>
            <person name="Torto-Alalibo T.A."/>
            <person name="Win J."/>
            <person name="Xu Z."/>
            <person name="Zhang H."/>
            <person name="Grigoriev I.V."/>
            <person name="Rokhsar D.S."/>
            <person name="Boore J.L."/>
        </authorList>
    </citation>
    <scope>NUCLEOTIDE SEQUENCE [LARGE SCALE GENOMIC DNA]</scope>
    <source>
        <strain evidence="6 7">P6497</strain>
    </source>
</reference>
<keyword evidence="7" id="KW-1185">Reference proteome</keyword>
<feature type="transmembrane region" description="Helical" evidence="5">
    <location>
        <begin position="285"/>
        <end position="304"/>
    </location>
</feature>
<sequence length="400" mass="42604">MLAILSVLSAVNQAICYSYAPISTIVEERWEQRLLPEHLITVYFVSYIPCTFIGSWIMDRKGLAYGVILGGVLQTLGAGLRYFACVFEPQEEVYVTLAGQTIASLAMPFMVNSPPLLSANWFPMSMRAASTSVALNANALGTALVYLTAPFIVRSGDDVPDWNLYLALLSLMSCVVAGVFFRSDPKSGSRNSTSASSSSTTGAIKYDWSQWWTAFTHCGFWHTIVAFSLAECIINAFSALLDKFLGVAPVSKTQIGIVGAAFIVSSLVGGQIISQQVDKKRNHKVASLICLLVTALSVALFGLIPKAEIHASLVCLLVLGAVLGAIQPIVLELGVECAFPTSEATVAALQQLCGNFLSAIAVPGLSALHRMSVDASAMASTSDTLTNPRSSCLGLTQTKL</sequence>
<accession>G5A5P7</accession>
<evidence type="ECO:0000256" key="5">
    <source>
        <dbReference type="SAM" id="Phobius"/>
    </source>
</evidence>
<feature type="transmembrane region" description="Helical" evidence="5">
    <location>
        <begin position="94"/>
        <end position="112"/>
    </location>
</feature>
<proteinExistence type="predicted"/>
<dbReference type="Gene3D" id="1.20.1250.20">
    <property type="entry name" value="MFS general substrate transporter like domains"/>
    <property type="match status" value="1"/>
</dbReference>
<gene>
    <name evidence="6" type="ORF">PHYSODRAFT_318638</name>
</gene>
<evidence type="ECO:0000256" key="2">
    <source>
        <dbReference type="ARBA" id="ARBA00022692"/>
    </source>
</evidence>